<sequence length="134" mass="15526">MNCLEITELPVDDHLKVILDLEKFFFFEITENISSEGSLTIQICEKEEKREQKTTEVEMLNYHSTMLSLLLLLSVIKVDFNVAVEIYSHSRVSKNGNQIIFQSDMRNRTSDRLPTRATDIDSMLIDKKNLGIEK</sequence>
<dbReference type="EMBL" id="CVRI01000058">
    <property type="protein sequence ID" value="CRL02663.1"/>
    <property type="molecule type" value="Genomic_DNA"/>
</dbReference>
<evidence type="ECO:0000313" key="2">
    <source>
        <dbReference type="Proteomes" id="UP000183832"/>
    </source>
</evidence>
<protein>
    <submittedName>
        <fullName evidence="1">CLUMA_CG016017, isoform A</fullName>
    </submittedName>
</protein>
<name>A0A1J1IR06_9DIPT</name>
<dbReference type="AlphaFoldDB" id="A0A1J1IR06"/>
<accession>A0A1J1IR06</accession>
<proteinExistence type="predicted"/>
<organism evidence="1 2">
    <name type="scientific">Clunio marinus</name>
    <dbReference type="NCBI Taxonomy" id="568069"/>
    <lineage>
        <taxon>Eukaryota</taxon>
        <taxon>Metazoa</taxon>
        <taxon>Ecdysozoa</taxon>
        <taxon>Arthropoda</taxon>
        <taxon>Hexapoda</taxon>
        <taxon>Insecta</taxon>
        <taxon>Pterygota</taxon>
        <taxon>Neoptera</taxon>
        <taxon>Endopterygota</taxon>
        <taxon>Diptera</taxon>
        <taxon>Nematocera</taxon>
        <taxon>Chironomoidea</taxon>
        <taxon>Chironomidae</taxon>
        <taxon>Clunio</taxon>
    </lineage>
</organism>
<reference evidence="1 2" key="1">
    <citation type="submission" date="2015-04" db="EMBL/GenBank/DDBJ databases">
        <authorList>
            <person name="Syromyatnikov M.Y."/>
            <person name="Popov V.N."/>
        </authorList>
    </citation>
    <scope>NUCLEOTIDE SEQUENCE [LARGE SCALE GENOMIC DNA]</scope>
</reference>
<keyword evidence="2" id="KW-1185">Reference proteome</keyword>
<dbReference type="Proteomes" id="UP000183832">
    <property type="component" value="Unassembled WGS sequence"/>
</dbReference>
<evidence type="ECO:0000313" key="1">
    <source>
        <dbReference type="EMBL" id="CRL02663.1"/>
    </source>
</evidence>
<gene>
    <name evidence="1" type="ORF">CLUMA_CG016017</name>
</gene>